<dbReference type="AlphaFoldDB" id="A0A0M3HPF7"/>
<dbReference type="Proteomes" id="UP000036681">
    <property type="component" value="Unplaced"/>
</dbReference>
<protein>
    <submittedName>
        <fullName evidence="2">Protein Abitram</fullName>
    </submittedName>
</protein>
<dbReference type="GO" id="GO:0005634">
    <property type="term" value="C:nucleus"/>
    <property type="evidence" value="ECO:0007669"/>
    <property type="project" value="TreeGrafter"/>
</dbReference>
<dbReference type="InterPro" id="IPR039169">
    <property type="entry name" value="Abitram"/>
</dbReference>
<dbReference type="InterPro" id="IPR011053">
    <property type="entry name" value="Single_hybrid_motif"/>
</dbReference>
<dbReference type="WBParaSite" id="ALUE_0000377101-mRNA-1">
    <property type="protein sequence ID" value="ALUE_0000377101-mRNA-1"/>
    <property type="gene ID" value="ALUE_0000377101"/>
</dbReference>
<dbReference type="GO" id="GO:0003785">
    <property type="term" value="F:actin monomer binding"/>
    <property type="evidence" value="ECO:0007669"/>
    <property type="project" value="TreeGrafter"/>
</dbReference>
<reference evidence="2" key="1">
    <citation type="submission" date="2017-02" db="UniProtKB">
        <authorList>
            <consortium name="WormBaseParasite"/>
        </authorList>
    </citation>
    <scope>IDENTIFICATION</scope>
</reference>
<dbReference type="PANTHER" id="PTHR13651:SF0">
    <property type="entry name" value="PROTEIN ABITRAM"/>
    <property type="match status" value="1"/>
</dbReference>
<sequence length="159" mass="18270">MSEEMPSARMRYPSLVEREYKRYVLTNNNDLCYLRHPSGVIVVTLNRKHEAMRKRITKVGWQMGKHKRTDRSQRQVTGKAKKGGLALLPDTRLCIVECEDGSQYVLRAGIKANLVEVNNYLSEKPELIRTASENQGYIAIIIPYAEERRKAPSAFTEDD</sequence>
<accession>A0A0M3HPF7</accession>
<dbReference type="PANTHER" id="PTHR13651">
    <property type="entry name" value="PROTEIN ABITRAM"/>
    <property type="match status" value="1"/>
</dbReference>
<dbReference type="SUPFAM" id="SSF51230">
    <property type="entry name" value="Single hybrid motif"/>
    <property type="match status" value="1"/>
</dbReference>
<name>A0A0M3HPF7_ASCLU</name>
<dbReference type="GO" id="GO:0051489">
    <property type="term" value="P:regulation of filopodium assembly"/>
    <property type="evidence" value="ECO:0007669"/>
    <property type="project" value="TreeGrafter"/>
</dbReference>
<dbReference type="GO" id="GO:0051015">
    <property type="term" value="F:actin filament binding"/>
    <property type="evidence" value="ECO:0007669"/>
    <property type="project" value="TreeGrafter"/>
</dbReference>
<evidence type="ECO:0000313" key="1">
    <source>
        <dbReference type="Proteomes" id="UP000036681"/>
    </source>
</evidence>
<dbReference type="GO" id="GO:0048813">
    <property type="term" value="P:dendrite morphogenesis"/>
    <property type="evidence" value="ECO:0007669"/>
    <property type="project" value="TreeGrafter"/>
</dbReference>
<dbReference type="GO" id="GO:0032433">
    <property type="term" value="C:filopodium tip"/>
    <property type="evidence" value="ECO:0007669"/>
    <property type="project" value="TreeGrafter"/>
</dbReference>
<keyword evidence="1" id="KW-1185">Reference proteome</keyword>
<dbReference type="Gene3D" id="2.40.50.100">
    <property type="match status" value="1"/>
</dbReference>
<proteinExistence type="predicted"/>
<dbReference type="GO" id="GO:0030027">
    <property type="term" value="C:lamellipodium"/>
    <property type="evidence" value="ECO:0007669"/>
    <property type="project" value="TreeGrafter"/>
</dbReference>
<organism evidence="1 2">
    <name type="scientific">Ascaris lumbricoides</name>
    <name type="common">Giant roundworm</name>
    <dbReference type="NCBI Taxonomy" id="6252"/>
    <lineage>
        <taxon>Eukaryota</taxon>
        <taxon>Metazoa</taxon>
        <taxon>Ecdysozoa</taxon>
        <taxon>Nematoda</taxon>
        <taxon>Chromadorea</taxon>
        <taxon>Rhabditida</taxon>
        <taxon>Spirurina</taxon>
        <taxon>Ascaridomorpha</taxon>
        <taxon>Ascaridoidea</taxon>
        <taxon>Ascarididae</taxon>
        <taxon>Ascaris</taxon>
    </lineage>
</organism>
<evidence type="ECO:0000313" key="2">
    <source>
        <dbReference type="WBParaSite" id="ALUE_0000377101-mRNA-1"/>
    </source>
</evidence>
<dbReference type="GO" id="GO:0030833">
    <property type="term" value="P:regulation of actin filament polymerization"/>
    <property type="evidence" value="ECO:0007669"/>
    <property type="project" value="TreeGrafter"/>
</dbReference>
<dbReference type="GO" id="GO:0030425">
    <property type="term" value="C:dendrite"/>
    <property type="evidence" value="ECO:0007669"/>
    <property type="project" value="TreeGrafter"/>
</dbReference>